<reference evidence="1" key="1">
    <citation type="submission" date="2023-04" db="EMBL/GenBank/DDBJ databases">
        <authorList>
            <consortium name="ELIXIR-Norway"/>
        </authorList>
    </citation>
    <scope>NUCLEOTIDE SEQUENCE [LARGE SCALE GENOMIC DNA]</scope>
</reference>
<proteinExistence type="predicted"/>
<sequence length="114" mass="12126">MPFGSSELVTGLFCNAHPLALVLPVSCAINNQQLWAVLAWICPKSLSSRQKVSGPHRPSRSTQGWKCCDLAGFENCVSLTKTATLLMGGPVFIQGSGASALIHLPPGHLWPGFL</sequence>
<evidence type="ECO:0000313" key="1">
    <source>
        <dbReference type="EMBL" id="CAI9161884.1"/>
    </source>
</evidence>
<dbReference type="EMBL" id="OX459956">
    <property type="protein sequence ID" value="CAI9161884.1"/>
    <property type="molecule type" value="Genomic_DNA"/>
</dbReference>
<evidence type="ECO:0000313" key="2">
    <source>
        <dbReference type="Proteomes" id="UP001176941"/>
    </source>
</evidence>
<organism evidence="1 2">
    <name type="scientific">Rangifer tarandus platyrhynchus</name>
    <name type="common">Svalbard reindeer</name>
    <dbReference type="NCBI Taxonomy" id="3082113"/>
    <lineage>
        <taxon>Eukaryota</taxon>
        <taxon>Metazoa</taxon>
        <taxon>Chordata</taxon>
        <taxon>Craniata</taxon>
        <taxon>Vertebrata</taxon>
        <taxon>Euteleostomi</taxon>
        <taxon>Mammalia</taxon>
        <taxon>Eutheria</taxon>
        <taxon>Laurasiatheria</taxon>
        <taxon>Artiodactyla</taxon>
        <taxon>Ruminantia</taxon>
        <taxon>Pecora</taxon>
        <taxon>Cervidae</taxon>
        <taxon>Odocoileinae</taxon>
        <taxon>Rangifer</taxon>
    </lineage>
</organism>
<dbReference type="Proteomes" id="UP001176941">
    <property type="component" value="Chromosome 20"/>
</dbReference>
<name>A0ABN8YK16_RANTA</name>
<accession>A0ABN8YK16</accession>
<keyword evidence="2" id="KW-1185">Reference proteome</keyword>
<gene>
    <name evidence="1" type="ORF">MRATA1EN1_LOCUS10846</name>
</gene>
<protein>
    <submittedName>
        <fullName evidence="1">Uncharacterized protein</fullName>
    </submittedName>
</protein>